<name>A0A3P7MZK5_DIBLA</name>
<feature type="transmembrane region" description="Helical" evidence="10">
    <location>
        <begin position="24"/>
        <end position="45"/>
    </location>
</feature>
<organism evidence="11 12">
    <name type="scientific">Dibothriocephalus latus</name>
    <name type="common">Fish tapeworm</name>
    <name type="synonym">Diphyllobothrium latum</name>
    <dbReference type="NCBI Taxonomy" id="60516"/>
    <lineage>
        <taxon>Eukaryota</taxon>
        <taxon>Metazoa</taxon>
        <taxon>Spiralia</taxon>
        <taxon>Lophotrochozoa</taxon>
        <taxon>Platyhelminthes</taxon>
        <taxon>Cestoda</taxon>
        <taxon>Eucestoda</taxon>
        <taxon>Diphyllobothriidea</taxon>
        <taxon>Diphyllobothriidae</taxon>
        <taxon>Dibothriocephalus</taxon>
    </lineage>
</organism>
<keyword evidence="5 10" id="KW-1133">Transmembrane helix</keyword>
<evidence type="ECO:0000256" key="6">
    <source>
        <dbReference type="ARBA" id="ARBA00023065"/>
    </source>
</evidence>
<keyword evidence="4 10" id="KW-0812">Transmembrane</keyword>
<evidence type="ECO:0000256" key="8">
    <source>
        <dbReference type="ARBA" id="ARBA00023286"/>
    </source>
</evidence>
<evidence type="ECO:0000256" key="1">
    <source>
        <dbReference type="ARBA" id="ARBA00004308"/>
    </source>
</evidence>
<dbReference type="OrthoDB" id="494673at2759"/>
<dbReference type="InterPro" id="IPR027309">
    <property type="entry name" value="P2X_extracellular_dom_sf"/>
</dbReference>
<dbReference type="GO" id="GO:0012505">
    <property type="term" value="C:endomembrane system"/>
    <property type="evidence" value="ECO:0007669"/>
    <property type="project" value="UniProtKB-SubCell"/>
</dbReference>
<gene>
    <name evidence="11" type="ORF">DILT_LOCUS15137</name>
</gene>
<keyword evidence="6" id="KW-0406">Ion transport</keyword>
<dbReference type="GO" id="GO:0098794">
    <property type="term" value="C:postsynapse"/>
    <property type="evidence" value="ECO:0007669"/>
    <property type="project" value="GOC"/>
</dbReference>
<dbReference type="GO" id="GO:0004931">
    <property type="term" value="F:extracellularly ATP-gated monoatomic cation channel activity"/>
    <property type="evidence" value="ECO:0007669"/>
    <property type="project" value="TreeGrafter"/>
</dbReference>
<evidence type="ECO:0000256" key="5">
    <source>
        <dbReference type="ARBA" id="ARBA00022989"/>
    </source>
</evidence>
<evidence type="ECO:0000313" key="11">
    <source>
        <dbReference type="EMBL" id="VDN28208.1"/>
    </source>
</evidence>
<evidence type="ECO:0000256" key="10">
    <source>
        <dbReference type="SAM" id="Phobius"/>
    </source>
</evidence>
<protein>
    <recommendedName>
        <fullName evidence="13">Purinergic receptor</fullName>
    </recommendedName>
</protein>
<keyword evidence="12" id="KW-1185">Reference proteome</keyword>
<evidence type="ECO:0000256" key="4">
    <source>
        <dbReference type="ARBA" id="ARBA00022692"/>
    </source>
</evidence>
<evidence type="ECO:0000256" key="3">
    <source>
        <dbReference type="ARBA" id="ARBA00022448"/>
    </source>
</evidence>
<dbReference type="GO" id="GO:0016020">
    <property type="term" value="C:membrane"/>
    <property type="evidence" value="ECO:0007669"/>
    <property type="project" value="TreeGrafter"/>
</dbReference>
<comment type="subcellular location">
    <subcellularLocation>
        <location evidence="1">Endomembrane system</location>
    </subcellularLocation>
</comment>
<dbReference type="EMBL" id="UYRU01077538">
    <property type="protein sequence ID" value="VDN28208.1"/>
    <property type="molecule type" value="Genomic_DNA"/>
</dbReference>
<proteinExistence type="inferred from homology"/>
<dbReference type="PANTHER" id="PTHR10125:SF31">
    <property type="entry name" value="P2X RECEPTOR E"/>
    <property type="match status" value="1"/>
</dbReference>
<evidence type="ECO:0000313" key="12">
    <source>
        <dbReference type="Proteomes" id="UP000281553"/>
    </source>
</evidence>
<dbReference type="InterPro" id="IPR059116">
    <property type="entry name" value="P2X_receptor"/>
</dbReference>
<dbReference type="GO" id="GO:0070588">
    <property type="term" value="P:calcium ion transmembrane transport"/>
    <property type="evidence" value="ECO:0007669"/>
    <property type="project" value="TreeGrafter"/>
</dbReference>
<accession>A0A3P7MZK5</accession>
<evidence type="ECO:0000256" key="9">
    <source>
        <dbReference type="ARBA" id="ARBA00023303"/>
    </source>
</evidence>
<dbReference type="PANTHER" id="PTHR10125">
    <property type="entry name" value="P2X PURINOCEPTOR"/>
    <property type="match status" value="1"/>
</dbReference>
<dbReference type="Gene3D" id="2.60.490.10">
    <property type="entry name" value="atp-gated p2x4 ion channel domain"/>
    <property type="match status" value="1"/>
</dbReference>
<sequence length="187" mass="20981">MQGAVKSLFIYETPKVVEIKNWKIGLTQCVLQAVIAIYVVWYVLLYEKGYQVNDTAVSSVTTKVKGNIISKCPSEDLVYPALEHNAFFIMTNYIKTKAQRSTSRHKSACNSDSDCANLTASAHEIGVHTGKCLKISSGSGVCEIYAWCPLENDTHVLKNGVQSLDFIRNYTVYIKNDIEFPKFNVKR</sequence>
<keyword evidence="8" id="KW-1071">Ligand-gated ion channel</keyword>
<reference evidence="11 12" key="1">
    <citation type="submission" date="2018-11" db="EMBL/GenBank/DDBJ databases">
        <authorList>
            <consortium name="Pathogen Informatics"/>
        </authorList>
    </citation>
    <scope>NUCLEOTIDE SEQUENCE [LARGE SCALE GENOMIC DNA]</scope>
</reference>
<dbReference type="Proteomes" id="UP000281553">
    <property type="component" value="Unassembled WGS sequence"/>
</dbReference>
<keyword evidence="9" id="KW-0407">Ion channel</keyword>
<evidence type="ECO:0008006" key="13">
    <source>
        <dbReference type="Google" id="ProtNLM"/>
    </source>
</evidence>
<keyword evidence="3" id="KW-0813">Transport</keyword>
<dbReference type="Pfam" id="PF00864">
    <property type="entry name" value="P2X_receptor"/>
    <property type="match status" value="1"/>
</dbReference>
<dbReference type="AlphaFoldDB" id="A0A3P7MZK5"/>
<keyword evidence="7 10" id="KW-0472">Membrane</keyword>
<evidence type="ECO:0000256" key="2">
    <source>
        <dbReference type="ARBA" id="ARBA00009848"/>
    </source>
</evidence>
<comment type="similarity">
    <text evidence="2">Belongs to the P2X receptor family.</text>
</comment>
<evidence type="ECO:0000256" key="7">
    <source>
        <dbReference type="ARBA" id="ARBA00023136"/>
    </source>
</evidence>
<dbReference type="Gene3D" id="1.10.287.940">
    <property type="entry name" value="atp-gated p2x4 ion channel"/>
    <property type="match status" value="1"/>
</dbReference>